<organism evidence="3 4">
    <name type="scientific">Roseivivax marinus</name>
    <dbReference type="NCBI Taxonomy" id="1379903"/>
    <lineage>
        <taxon>Bacteria</taxon>
        <taxon>Pseudomonadati</taxon>
        <taxon>Pseudomonadota</taxon>
        <taxon>Alphaproteobacteria</taxon>
        <taxon>Rhodobacterales</taxon>
        <taxon>Roseobacteraceae</taxon>
        <taxon>Roseivivax</taxon>
    </lineage>
</organism>
<keyword evidence="4" id="KW-1185">Reference proteome</keyword>
<dbReference type="PATRIC" id="fig|1317118.6.peg.2484"/>
<feature type="transmembrane region" description="Helical" evidence="2">
    <location>
        <begin position="397"/>
        <end position="415"/>
    </location>
</feature>
<keyword evidence="2" id="KW-0812">Transmembrane</keyword>
<evidence type="ECO:0000256" key="1">
    <source>
        <dbReference type="SAM" id="Coils"/>
    </source>
</evidence>
<dbReference type="PANTHER" id="PTHR32309:SF31">
    <property type="entry name" value="CAPSULAR EXOPOLYSACCHARIDE FAMILY"/>
    <property type="match status" value="1"/>
</dbReference>
<protein>
    <recommendedName>
        <fullName evidence="5">Lipopolysaccharide biosynthesis protein</fullName>
    </recommendedName>
</protein>
<name>W4HHV7_9RHOB</name>
<evidence type="ECO:0008006" key="5">
    <source>
        <dbReference type="Google" id="ProtNLM"/>
    </source>
</evidence>
<feature type="transmembrane region" description="Helical" evidence="2">
    <location>
        <begin position="340"/>
        <end position="362"/>
    </location>
</feature>
<comment type="caution">
    <text evidence="3">The sequence shown here is derived from an EMBL/GenBank/DDBJ whole genome shotgun (WGS) entry which is preliminary data.</text>
</comment>
<dbReference type="RefSeq" id="WP_051487742.1">
    <property type="nucleotide sequence ID" value="NZ_AQQW01000007.1"/>
</dbReference>
<accession>W4HHV7</accession>
<dbReference type="PANTHER" id="PTHR32309">
    <property type="entry name" value="TYROSINE-PROTEIN KINASE"/>
    <property type="match status" value="1"/>
</dbReference>
<gene>
    <name evidence="3" type="ORF">ATO8_12066</name>
</gene>
<evidence type="ECO:0000256" key="2">
    <source>
        <dbReference type="SAM" id="Phobius"/>
    </source>
</evidence>
<keyword evidence="2" id="KW-0472">Membrane</keyword>
<feature type="coiled-coil region" evidence="1">
    <location>
        <begin position="274"/>
        <end position="301"/>
    </location>
</feature>
<sequence>MTAFQSSDEVFAALRRRAFLIVLLTALGCAASVWVALQQDKLYEATAVVQIEDARIPDRMTGQAAPEVDPGRRVRLIEQRLMARDNLLSLMEEYGLFTDEDSMNERIFALRQAVSLEEIRGNAQPWQTDIAPSGLRITVRLDDPSDAAAVANDLMASVIDEAETRSAARARETVAFFASEADRVASEIAEAESAIAAFKTENSEALPEGTVALRDQLSTLQENLLALDREIIAMQNNSSRLRQDELTRQVALLREQRTLVDERITRLEANLARAPEVERALGALERDLSQLQERYGVVNRRRADAEMAQVLQDQEAADRFEVLETALEPETAISRSKRKVAAAGGVVSLFLAVGIAVLIELLNPAIRTAGQLERQLGVSPVVAIPVIRTRRDRGRRGLLWLGGLAVAIAAAWLALRTFGGAIVDSSVLSRLPFPRGGS</sequence>
<keyword evidence="1" id="KW-0175">Coiled coil</keyword>
<feature type="coiled-coil region" evidence="1">
    <location>
        <begin position="181"/>
        <end position="237"/>
    </location>
</feature>
<reference evidence="3 4" key="1">
    <citation type="journal article" date="2014" name="Antonie Van Leeuwenhoek">
        <title>Roseivivax atlanticus sp. nov., isolated from surface seawater of the Atlantic Ocean.</title>
        <authorList>
            <person name="Li G."/>
            <person name="Lai Q."/>
            <person name="Liu X."/>
            <person name="Sun F."/>
            <person name="Shao Z."/>
        </authorList>
    </citation>
    <scope>NUCLEOTIDE SEQUENCE [LARGE SCALE GENOMIC DNA]</scope>
    <source>
        <strain evidence="3 4">22II-s10s</strain>
    </source>
</reference>
<dbReference type="Proteomes" id="UP000019063">
    <property type="component" value="Unassembled WGS sequence"/>
</dbReference>
<evidence type="ECO:0000313" key="3">
    <source>
        <dbReference type="EMBL" id="ETW12284.1"/>
    </source>
</evidence>
<evidence type="ECO:0000313" key="4">
    <source>
        <dbReference type="Proteomes" id="UP000019063"/>
    </source>
</evidence>
<dbReference type="STRING" id="1379903.ATO8_12066"/>
<dbReference type="eggNOG" id="COG3206">
    <property type="taxonomic scope" value="Bacteria"/>
</dbReference>
<keyword evidence="2" id="KW-1133">Transmembrane helix</keyword>
<dbReference type="InterPro" id="IPR050445">
    <property type="entry name" value="Bact_polysacc_biosynth/exp"/>
</dbReference>
<proteinExistence type="predicted"/>
<dbReference type="AlphaFoldDB" id="W4HHV7"/>
<feature type="transmembrane region" description="Helical" evidence="2">
    <location>
        <begin position="18"/>
        <end position="37"/>
    </location>
</feature>
<dbReference type="EMBL" id="AQQW01000007">
    <property type="protein sequence ID" value="ETW12284.1"/>
    <property type="molecule type" value="Genomic_DNA"/>
</dbReference>